<dbReference type="RefSeq" id="WP_012003441.1">
    <property type="nucleotide sequence ID" value="NC_009828.1"/>
</dbReference>
<dbReference type="AlphaFoldDB" id="A8F731"/>
<proteinExistence type="predicted"/>
<gene>
    <name evidence="1" type="ordered locus">Tlet_1409</name>
</gene>
<dbReference type="HOGENOM" id="CLU_079430_2_1_0"/>
<dbReference type="PANTHER" id="PTHR28055">
    <property type="entry name" value="ALTERED INHERITANCE OF MITOCHONDRIA PROTEIN 41, MITOCHONDRIAL"/>
    <property type="match status" value="1"/>
</dbReference>
<dbReference type="Gene3D" id="1.10.10.410">
    <property type="match status" value="1"/>
</dbReference>
<protein>
    <submittedName>
        <fullName evidence="1">GatB/Yqey domain protein</fullName>
    </submittedName>
</protein>
<organism evidence="1 2">
    <name type="scientific">Pseudothermotoga lettingae (strain ATCC BAA-301 / DSM 14385 / NBRC 107922 / TMO)</name>
    <name type="common">Thermotoga lettingae</name>
    <dbReference type="NCBI Taxonomy" id="416591"/>
    <lineage>
        <taxon>Bacteria</taxon>
        <taxon>Thermotogati</taxon>
        <taxon>Thermotogota</taxon>
        <taxon>Thermotogae</taxon>
        <taxon>Thermotogales</taxon>
        <taxon>Thermotogaceae</taxon>
        <taxon>Pseudothermotoga</taxon>
    </lineage>
</organism>
<reference evidence="1 2" key="2">
    <citation type="journal article" date="2009" name="Proc. Natl. Acad. Sci. U.S.A.">
        <title>On the chimeric nature, thermophilic origin, and phylogenetic placement of the Thermotogales.</title>
        <authorList>
            <person name="Zhaxybayeva O."/>
            <person name="Swithers K.S."/>
            <person name="Lapierre P."/>
            <person name="Fournier G.P."/>
            <person name="Bickhart D.M."/>
            <person name="DeBoy R.T."/>
            <person name="Nelson K.E."/>
            <person name="Nesbo C.L."/>
            <person name="Doolittle W.F."/>
            <person name="Gogarten J.P."/>
            <person name="Noll K.M."/>
        </authorList>
    </citation>
    <scope>NUCLEOTIDE SEQUENCE [LARGE SCALE GENOMIC DNA]</scope>
    <source>
        <strain evidence="2">ATCC BAA-301 / DSM 14385 / NBRC 107922 / TMO</strain>
    </source>
</reference>
<reference evidence="1 2" key="1">
    <citation type="submission" date="2007-08" db="EMBL/GenBank/DDBJ databases">
        <title>Complete sequence of Thermotoga lettingae TMO.</title>
        <authorList>
            <consortium name="US DOE Joint Genome Institute"/>
            <person name="Copeland A."/>
            <person name="Lucas S."/>
            <person name="Lapidus A."/>
            <person name="Barry K."/>
            <person name="Glavina del Rio T."/>
            <person name="Dalin E."/>
            <person name="Tice H."/>
            <person name="Pitluck S."/>
            <person name="Foster B."/>
            <person name="Bruce D."/>
            <person name="Schmutz J."/>
            <person name="Larimer F."/>
            <person name="Land M."/>
            <person name="Hauser L."/>
            <person name="Kyrpides N."/>
            <person name="Mikhailova N."/>
            <person name="Nelson K."/>
            <person name="Gogarten J.P."/>
            <person name="Noll K."/>
            <person name="Richardson P."/>
        </authorList>
    </citation>
    <scope>NUCLEOTIDE SEQUENCE [LARGE SCALE GENOMIC DNA]</scope>
    <source>
        <strain evidence="2">ATCC BAA-301 / DSM 14385 / NBRC 107922 / TMO</strain>
    </source>
</reference>
<dbReference type="KEGG" id="tle:Tlet_1409"/>
<dbReference type="InterPro" id="IPR023168">
    <property type="entry name" value="GatB_Yqey_C_2"/>
</dbReference>
<dbReference type="OrthoDB" id="9794041at2"/>
<dbReference type="PANTHER" id="PTHR28055:SF1">
    <property type="entry name" value="ALTERED INHERITANCE OF MITOCHONDRIA PROTEIN 41, MITOCHONDRIAL"/>
    <property type="match status" value="1"/>
</dbReference>
<dbReference type="InterPro" id="IPR042184">
    <property type="entry name" value="YqeY/Aim41_N"/>
</dbReference>
<dbReference type="Gene3D" id="1.10.1510.10">
    <property type="entry name" value="Uncharacterised protein YqeY/AIM41 PF09424, N-terminal domain"/>
    <property type="match status" value="1"/>
</dbReference>
<accession>A8F731</accession>
<evidence type="ECO:0000313" key="1">
    <source>
        <dbReference type="EMBL" id="ABV33965.1"/>
    </source>
</evidence>
<keyword evidence="2" id="KW-1185">Reference proteome</keyword>
<dbReference type="Pfam" id="PF09424">
    <property type="entry name" value="YqeY"/>
    <property type="match status" value="1"/>
</dbReference>
<dbReference type="Proteomes" id="UP000002016">
    <property type="component" value="Chromosome"/>
</dbReference>
<dbReference type="STRING" id="416591.Tlet_1409"/>
<evidence type="ECO:0000313" key="2">
    <source>
        <dbReference type="Proteomes" id="UP000002016"/>
    </source>
</evidence>
<dbReference type="InterPro" id="IPR003789">
    <property type="entry name" value="Asn/Gln_tRNA_amidoTrase-B-like"/>
</dbReference>
<name>A8F731_PSELT</name>
<dbReference type="SUPFAM" id="SSF89095">
    <property type="entry name" value="GatB/YqeY motif"/>
    <property type="match status" value="1"/>
</dbReference>
<sequence>MTLKERLAFDLKDAMKNRNEAKIRTVRLLMSAIKNFEVEKMAQATDEEIVQIMIKEAKKRIESIDMYKQAGRNDLVSEEQEELDIINSYLPEQMSEDEIRQLVMKIIRQNNLSNPKDLGTAMKLIMPQVKGKADGKLVNKIVKEYLGG</sequence>
<dbReference type="InterPro" id="IPR019004">
    <property type="entry name" value="YqeY/Aim41"/>
</dbReference>
<dbReference type="GO" id="GO:0016884">
    <property type="term" value="F:carbon-nitrogen ligase activity, with glutamine as amido-N-donor"/>
    <property type="evidence" value="ECO:0007669"/>
    <property type="project" value="InterPro"/>
</dbReference>
<dbReference type="EMBL" id="CP000812">
    <property type="protein sequence ID" value="ABV33965.1"/>
    <property type="molecule type" value="Genomic_DNA"/>
</dbReference>
<dbReference type="eggNOG" id="COG1610">
    <property type="taxonomic scope" value="Bacteria"/>
</dbReference>